<dbReference type="SUPFAM" id="SSF49599">
    <property type="entry name" value="TRAF domain-like"/>
    <property type="match status" value="2"/>
</dbReference>
<feature type="zinc finger region" description="TRAF-type" evidence="4">
    <location>
        <begin position="193"/>
        <end position="236"/>
    </location>
</feature>
<dbReference type="Gene3D" id="3.30.40.10">
    <property type="entry name" value="Zinc/RING finger domain, C3HC4 (zinc finger)"/>
    <property type="match status" value="3"/>
</dbReference>
<feature type="zinc finger region" description="TRAF-type" evidence="4">
    <location>
        <begin position="105"/>
        <end position="149"/>
    </location>
</feature>
<feature type="region of interest" description="Disordered" evidence="5">
    <location>
        <begin position="294"/>
        <end position="343"/>
    </location>
</feature>
<dbReference type="PROSITE" id="PS50089">
    <property type="entry name" value="ZF_RING_2"/>
    <property type="match status" value="1"/>
</dbReference>
<protein>
    <submittedName>
        <fullName evidence="8">Uncharacterized protein</fullName>
    </submittedName>
</protein>
<evidence type="ECO:0000256" key="3">
    <source>
        <dbReference type="ARBA" id="ARBA00022833"/>
    </source>
</evidence>
<dbReference type="PANTHER" id="PTHR10131">
    <property type="entry name" value="TNF RECEPTOR ASSOCIATED FACTOR"/>
    <property type="match status" value="1"/>
</dbReference>
<dbReference type="PROSITE" id="PS00518">
    <property type="entry name" value="ZF_RING_1"/>
    <property type="match status" value="1"/>
</dbReference>
<keyword evidence="9" id="KW-1185">Reference proteome</keyword>
<evidence type="ECO:0000256" key="1">
    <source>
        <dbReference type="ARBA" id="ARBA00022723"/>
    </source>
</evidence>
<dbReference type="GeneID" id="77726828"/>
<dbReference type="Pfam" id="PF13923">
    <property type="entry name" value="zf-C3HC4_2"/>
    <property type="match status" value="1"/>
</dbReference>
<gene>
    <name evidence="8" type="ORF">MKK02DRAFT_28683</name>
</gene>
<evidence type="ECO:0000256" key="2">
    <source>
        <dbReference type="ARBA" id="ARBA00022771"/>
    </source>
</evidence>
<dbReference type="EMBL" id="JAKWFO010000008">
    <property type="protein sequence ID" value="KAI9633940.1"/>
    <property type="molecule type" value="Genomic_DNA"/>
</dbReference>
<evidence type="ECO:0000256" key="5">
    <source>
        <dbReference type="SAM" id="MobiDB-lite"/>
    </source>
</evidence>
<evidence type="ECO:0000259" key="7">
    <source>
        <dbReference type="PROSITE" id="PS50145"/>
    </source>
</evidence>
<dbReference type="InterPro" id="IPR001293">
    <property type="entry name" value="Znf_TRAF"/>
</dbReference>
<evidence type="ECO:0000313" key="8">
    <source>
        <dbReference type="EMBL" id="KAI9633940.1"/>
    </source>
</evidence>
<feature type="domain" description="TRAF-type" evidence="7">
    <location>
        <begin position="193"/>
        <end position="236"/>
    </location>
</feature>
<dbReference type="InterPro" id="IPR001841">
    <property type="entry name" value="Znf_RING"/>
</dbReference>
<dbReference type="Pfam" id="PF02176">
    <property type="entry name" value="zf-TRAF"/>
    <property type="match status" value="1"/>
</dbReference>
<evidence type="ECO:0000256" key="4">
    <source>
        <dbReference type="PROSITE-ProRule" id="PRU00207"/>
    </source>
</evidence>
<evidence type="ECO:0000313" key="9">
    <source>
        <dbReference type="Proteomes" id="UP001164286"/>
    </source>
</evidence>
<dbReference type="InterPro" id="IPR013083">
    <property type="entry name" value="Znf_RING/FYVE/PHD"/>
</dbReference>
<reference evidence="8" key="1">
    <citation type="journal article" date="2022" name="G3 (Bethesda)">
        <title>High quality genome of the basidiomycete yeast Dioszegia hungarica PDD-24b-2 isolated from cloud water.</title>
        <authorList>
            <person name="Jarrige D."/>
            <person name="Haridas S."/>
            <person name="Bleykasten-Grosshans C."/>
            <person name="Joly M."/>
            <person name="Nadalig T."/>
            <person name="Sancelme M."/>
            <person name="Vuilleumier S."/>
            <person name="Grigoriev I.V."/>
            <person name="Amato P."/>
            <person name="Bringel F."/>
        </authorList>
    </citation>
    <scope>NUCLEOTIDE SEQUENCE</scope>
    <source>
        <strain evidence="8">PDD-24b-2</strain>
    </source>
</reference>
<dbReference type="PROSITE" id="PS50145">
    <property type="entry name" value="ZF_TRAF"/>
    <property type="match status" value="2"/>
</dbReference>
<name>A0AA38H4V1_9TREE</name>
<keyword evidence="2 4" id="KW-0863">Zinc-finger</keyword>
<dbReference type="GO" id="GO:0008270">
    <property type="term" value="F:zinc ion binding"/>
    <property type="evidence" value="ECO:0007669"/>
    <property type="project" value="UniProtKB-KW"/>
</dbReference>
<dbReference type="Proteomes" id="UP001164286">
    <property type="component" value="Unassembled WGS sequence"/>
</dbReference>
<feature type="domain" description="RING-type" evidence="6">
    <location>
        <begin position="24"/>
        <end position="63"/>
    </location>
</feature>
<keyword evidence="1 4" id="KW-0479">Metal-binding</keyword>
<dbReference type="PANTHER" id="PTHR10131:SF94">
    <property type="entry name" value="TNF RECEPTOR-ASSOCIATED FACTOR 4"/>
    <property type="match status" value="1"/>
</dbReference>
<feature type="compositionally biased region" description="Polar residues" evidence="5">
    <location>
        <begin position="326"/>
        <end position="337"/>
    </location>
</feature>
<sequence length="448" mass="49441">MAPHRFMPEVVYDYVEELDANLVCAICQSALVDPVTTTSCKHTFCRDCIERAIAVNPQCPIDRSALTTHSLRETEQLVKLMLDELKVRCAADGCGVVMQRGLLLAHLRTCPMAVTMCEDGECGLKMPKQRVSEHRAYECFQRKMECERCGVFLTFKDQTPRHLKPCASRSGPHVDHNPCEACGEKYDTSPTLHQWACPSARVPCTHTTRGCPAIIPRSELDAHLKLCPFEAMPAFFIANDARFQAMEERQEVLVKEVAMLRSGLQAERALAGTNGWRVSEGRYLDLRGEPMLAGETARSDARATRPGDAADSGLSPSDTLDHPSETVASTTGPQNTASPPPAGITARAAADFAAPRSLFSPSFGSRQSYADWAFHHLSDPMPSTLAALEVAVSRLRRVVLQLASGLDTMERRNEVRTMTESLRILEEVGALRAIVNTIRLRELLCLFD</sequence>
<feature type="domain" description="TRAF-type" evidence="7">
    <location>
        <begin position="105"/>
        <end position="149"/>
    </location>
</feature>
<dbReference type="SMART" id="SM00184">
    <property type="entry name" value="RING"/>
    <property type="match status" value="1"/>
</dbReference>
<dbReference type="RefSeq" id="XP_052943717.1">
    <property type="nucleotide sequence ID" value="XM_053087623.1"/>
</dbReference>
<accession>A0AA38H4V1</accession>
<dbReference type="InterPro" id="IPR017907">
    <property type="entry name" value="Znf_RING_CS"/>
</dbReference>
<dbReference type="SUPFAM" id="SSF57850">
    <property type="entry name" value="RING/U-box"/>
    <property type="match status" value="1"/>
</dbReference>
<proteinExistence type="predicted"/>
<dbReference type="Pfam" id="PF15965">
    <property type="entry name" value="zf-TRAF_2"/>
    <property type="match status" value="1"/>
</dbReference>
<comment type="caution">
    <text evidence="8">The sequence shown here is derived from an EMBL/GenBank/DDBJ whole genome shotgun (WGS) entry which is preliminary data.</text>
</comment>
<evidence type="ECO:0000259" key="6">
    <source>
        <dbReference type="PROSITE" id="PS50089"/>
    </source>
</evidence>
<keyword evidence="3 4" id="KW-0862">Zinc</keyword>
<organism evidence="8 9">
    <name type="scientific">Dioszegia hungarica</name>
    <dbReference type="NCBI Taxonomy" id="4972"/>
    <lineage>
        <taxon>Eukaryota</taxon>
        <taxon>Fungi</taxon>
        <taxon>Dikarya</taxon>
        <taxon>Basidiomycota</taxon>
        <taxon>Agaricomycotina</taxon>
        <taxon>Tremellomycetes</taxon>
        <taxon>Tremellales</taxon>
        <taxon>Bulleribasidiaceae</taxon>
        <taxon>Dioszegia</taxon>
    </lineage>
</organism>
<dbReference type="AlphaFoldDB" id="A0AA38H4V1"/>